<protein>
    <submittedName>
        <fullName evidence="2">Uncharacterized protein</fullName>
    </submittedName>
</protein>
<sequence length="231" mass="24947">PAKSSQVGLNYANPIMIMSTTPMHTYAGLKIALEPKPLQSLIIMTTNSTTISEPVQVQGCQVSITTAESSTQTSVITKSVTCQTSAGDDEEQHQPISLEELVSQNSPTGDPMRENTGPPQLSDGWLAEVMSMIPPQPFSPPSPLPPILSPIHSPVDTTSQGESVADGSPSPPILRKEPVSSPLLMHPDLIGEFEVLDFWSPPPVPRSPHYSDYLEDEVLSLCVYDTDLEFL</sequence>
<feature type="region of interest" description="Disordered" evidence="1">
    <location>
        <begin position="153"/>
        <end position="174"/>
    </location>
</feature>
<proteinExistence type="predicted"/>
<dbReference type="EMBL" id="JAHRIN010064090">
    <property type="protein sequence ID" value="MEQ2213908.1"/>
    <property type="molecule type" value="Genomic_DNA"/>
</dbReference>
<dbReference type="Proteomes" id="UP001434883">
    <property type="component" value="Unassembled WGS sequence"/>
</dbReference>
<comment type="caution">
    <text evidence="2">The sequence shown here is derived from an EMBL/GenBank/DDBJ whole genome shotgun (WGS) entry which is preliminary data.</text>
</comment>
<evidence type="ECO:0000313" key="3">
    <source>
        <dbReference type="Proteomes" id="UP001434883"/>
    </source>
</evidence>
<organism evidence="2 3">
    <name type="scientific">Xenoophorus captivus</name>
    <dbReference type="NCBI Taxonomy" id="1517983"/>
    <lineage>
        <taxon>Eukaryota</taxon>
        <taxon>Metazoa</taxon>
        <taxon>Chordata</taxon>
        <taxon>Craniata</taxon>
        <taxon>Vertebrata</taxon>
        <taxon>Euteleostomi</taxon>
        <taxon>Actinopterygii</taxon>
        <taxon>Neopterygii</taxon>
        <taxon>Teleostei</taxon>
        <taxon>Neoteleostei</taxon>
        <taxon>Acanthomorphata</taxon>
        <taxon>Ovalentaria</taxon>
        <taxon>Atherinomorphae</taxon>
        <taxon>Cyprinodontiformes</taxon>
        <taxon>Goodeidae</taxon>
        <taxon>Xenoophorus</taxon>
    </lineage>
</organism>
<accession>A0ABV0S2G6</accession>
<name>A0ABV0S2G6_9TELE</name>
<feature type="non-terminal residue" evidence="2">
    <location>
        <position position="1"/>
    </location>
</feature>
<gene>
    <name evidence="2" type="ORF">XENOCAPTIV_023211</name>
</gene>
<keyword evidence="3" id="KW-1185">Reference proteome</keyword>
<reference evidence="2 3" key="1">
    <citation type="submission" date="2021-06" db="EMBL/GenBank/DDBJ databases">
        <authorList>
            <person name="Palmer J.M."/>
        </authorList>
    </citation>
    <scope>NUCLEOTIDE SEQUENCE [LARGE SCALE GENOMIC DNA]</scope>
    <source>
        <strain evidence="2 3">XC_2019</strain>
        <tissue evidence="2">Muscle</tissue>
    </source>
</reference>
<evidence type="ECO:0000256" key="1">
    <source>
        <dbReference type="SAM" id="MobiDB-lite"/>
    </source>
</evidence>
<evidence type="ECO:0000313" key="2">
    <source>
        <dbReference type="EMBL" id="MEQ2213908.1"/>
    </source>
</evidence>